<feature type="region of interest" description="Disordered" evidence="1">
    <location>
        <begin position="115"/>
        <end position="153"/>
    </location>
</feature>
<protein>
    <submittedName>
        <fullName evidence="2">Uncharacterized protein</fullName>
    </submittedName>
</protein>
<feature type="compositionally biased region" description="Polar residues" evidence="1">
    <location>
        <begin position="129"/>
        <end position="147"/>
    </location>
</feature>
<accession>A0AAV7TGD6</accession>
<evidence type="ECO:0000313" key="3">
    <source>
        <dbReference type="Proteomes" id="UP001066276"/>
    </source>
</evidence>
<gene>
    <name evidence="2" type="ORF">NDU88_000184</name>
</gene>
<name>A0AAV7TGD6_PLEWA</name>
<keyword evidence="3" id="KW-1185">Reference proteome</keyword>
<evidence type="ECO:0000256" key="1">
    <source>
        <dbReference type="SAM" id="MobiDB-lite"/>
    </source>
</evidence>
<dbReference type="Proteomes" id="UP001066276">
    <property type="component" value="Chromosome 3_2"/>
</dbReference>
<sequence>MEGMDSTMVSLTAETKSICMEIASFQTRVLGLEQRVSTVEAHASSFQDRDQELLFLRCKLTDLGDRSQRDNVCFLGFPENIEGEDLHGFLRDTLHRLTGITFEPPWSSKELIDLAPGHPARTPAPTDYSLPSSPRTGPPTYTESACTRSLPAGLPHNPNIVRLLQGNQ</sequence>
<proteinExistence type="predicted"/>
<organism evidence="2 3">
    <name type="scientific">Pleurodeles waltl</name>
    <name type="common">Iberian ribbed newt</name>
    <dbReference type="NCBI Taxonomy" id="8319"/>
    <lineage>
        <taxon>Eukaryota</taxon>
        <taxon>Metazoa</taxon>
        <taxon>Chordata</taxon>
        <taxon>Craniata</taxon>
        <taxon>Vertebrata</taxon>
        <taxon>Euteleostomi</taxon>
        <taxon>Amphibia</taxon>
        <taxon>Batrachia</taxon>
        <taxon>Caudata</taxon>
        <taxon>Salamandroidea</taxon>
        <taxon>Salamandridae</taxon>
        <taxon>Pleurodelinae</taxon>
        <taxon>Pleurodeles</taxon>
    </lineage>
</organism>
<dbReference type="EMBL" id="JANPWB010000006">
    <property type="protein sequence ID" value="KAJ1174893.1"/>
    <property type="molecule type" value="Genomic_DNA"/>
</dbReference>
<dbReference type="AlphaFoldDB" id="A0AAV7TGD6"/>
<evidence type="ECO:0000313" key="2">
    <source>
        <dbReference type="EMBL" id="KAJ1174893.1"/>
    </source>
</evidence>
<comment type="caution">
    <text evidence="2">The sequence shown here is derived from an EMBL/GenBank/DDBJ whole genome shotgun (WGS) entry which is preliminary data.</text>
</comment>
<reference evidence="2" key="1">
    <citation type="journal article" date="2022" name="bioRxiv">
        <title>Sequencing and chromosome-scale assembly of the giantPleurodeles waltlgenome.</title>
        <authorList>
            <person name="Brown T."/>
            <person name="Elewa A."/>
            <person name="Iarovenko S."/>
            <person name="Subramanian E."/>
            <person name="Araus A.J."/>
            <person name="Petzold A."/>
            <person name="Susuki M."/>
            <person name="Suzuki K.-i.T."/>
            <person name="Hayashi T."/>
            <person name="Toyoda A."/>
            <person name="Oliveira C."/>
            <person name="Osipova E."/>
            <person name="Leigh N.D."/>
            <person name="Simon A."/>
            <person name="Yun M.H."/>
        </authorList>
    </citation>
    <scope>NUCLEOTIDE SEQUENCE</scope>
    <source>
        <strain evidence="2">20211129_DDA</strain>
        <tissue evidence="2">Liver</tissue>
    </source>
</reference>